<dbReference type="Gene3D" id="3.40.50.300">
    <property type="entry name" value="P-loop containing nucleotide triphosphate hydrolases"/>
    <property type="match status" value="1"/>
</dbReference>
<dbReference type="Proteomes" id="UP000053477">
    <property type="component" value="Unassembled WGS sequence"/>
</dbReference>
<dbReference type="PANTHER" id="PTHR10039">
    <property type="entry name" value="AMELOGENIN"/>
    <property type="match status" value="1"/>
</dbReference>
<dbReference type="STRING" id="27342.A0A0H2R499"/>
<evidence type="ECO:0000313" key="3">
    <source>
        <dbReference type="EMBL" id="KLO04308.1"/>
    </source>
</evidence>
<reference evidence="3 4" key="1">
    <citation type="submission" date="2015-04" db="EMBL/GenBank/DDBJ databases">
        <title>Complete genome sequence of Schizopora paradoxa KUC8140, a cosmopolitan wood degrader in East Asia.</title>
        <authorList>
            <consortium name="DOE Joint Genome Institute"/>
            <person name="Min B."/>
            <person name="Park H."/>
            <person name="Jang Y."/>
            <person name="Kim J.-J."/>
            <person name="Kim K.H."/>
            <person name="Pangilinan J."/>
            <person name="Lipzen A."/>
            <person name="Riley R."/>
            <person name="Grigoriev I.V."/>
            <person name="Spatafora J.W."/>
            <person name="Choi I.-G."/>
        </authorList>
    </citation>
    <scope>NUCLEOTIDE SEQUENCE [LARGE SCALE GENOMIC DNA]</scope>
    <source>
        <strain evidence="3 4">KUC8140</strain>
    </source>
</reference>
<dbReference type="InterPro" id="IPR056884">
    <property type="entry name" value="NPHP3-like_N"/>
</dbReference>
<feature type="domain" description="NACHT" evidence="2">
    <location>
        <begin position="23"/>
        <end position="141"/>
    </location>
</feature>
<dbReference type="AlphaFoldDB" id="A0A0H2R499"/>
<dbReference type="PANTHER" id="PTHR10039:SF14">
    <property type="entry name" value="NACHT DOMAIN-CONTAINING PROTEIN"/>
    <property type="match status" value="1"/>
</dbReference>
<protein>
    <recommendedName>
        <fullName evidence="2">NACHT domain-containing protein</fullName>
    </recommendedName>
</protein>
<dbReference type="InterPro" id="IPR027417">
    <property type="entry name" value="P-loop_NTPase"/>
</dbReference>
<gene>
    <name evidence="3" type="ORF">SCHPADRAFT_807154</name>
</gene>
<dbReference type="SUPFAM" id="SSF52540">
    <property type="entry name" value="P-loop containing nucleoside triphosphate hydrolases"/>
    <property type="match status" value="1"/>
</dbReference>
<dbReference type="PROSITE" id="PS50837">
    <property type="entry name" value="NACHT"/>
    <property type="match status" value="1"/>
</dbReference>
<sequence length="141" mass="15667">CYGETCNAILDKIKAWAGEEGQQMMWISGLAGTGKSTIAKTIATWAAEEGILGGNYFFSRDMMELRKSSHVIPTIAYHLSDYDSSLTEQITRSLVEKNGHVLNQEITEQFKKLIEDPLRLAGNPSVSRKRTVLIIDGIDEC</sequence>
<keyword evidence="4" id="KW-1185">Reference proteome</keyword>
<name>A0A0H2R499_9AGAM</name>
<dbReference type="OrthoDB" id="5106486at2759"/>
<accession>A0A0H2R499</accession>
<dbReference type="EMBL" id="KQ086600">
    <property type="protein sequence ID" value="KLO04308.1"/>
    <property type="molecule type" value="Genomic_DNA"/>
</dbReference>
<evidence type="ECO:0000256" key="1">
    <source>
        <dbReference type="ARBA" id="ARBA00022737"/>
    </source>
</evidence>
<keyword evidence="1" id="KW-0677">Repeat</keyword>
<feature type="non-terminal residue" evidence="3">
    <location>
        <position position="1"/>
    </location>
</feature>
<feature type="non-terminal residue" evidence="3">
    <location>
        <position position="141"/>
    </location>
</feature>
<organism evidence="3 4">
    <name type="scientific">Schizopora paradoxa</name>
    <dbReference type="NCBI Taxonomy" id="27342"/>
    <lineage>
        <taxon>Eukaryota</taxon>
        <taxon>Fungi</taxon>
        <taxon>Dikarya</taxon>
        <taxon>Basidiomycota</taxon>
        <taxon>Agaricomycotina</taxon>
        <taxon>Agaricomycetes</taxon>
        <taxon>Hymenochaetales</taxon>
        <taxon>Schizoporaceae</taxon>
        <taxon>Schizopora</taxon>
    </lineage>
</organism>
<dbReference type="Pfam" id="PF24883">
    <property type="entry name" value="NPHP3_N"/>
    <property type="match status" value="1"/>
</dbReference>
<dbReference type="InParanoid" id="A0A0H2R499"/>
<evidence type="ECO:0000313" key="4">
    <source>
        <dbReference type="Proteomes" id="UP000053477"/>
    </source>
</evidence>
<proteinExistence type="predicted"/>
<evidence type="ECO:0000259" key="2">
    <source>
        <dbReference type="PROSITE" id="PS50837"/>
    </source>
</evidence>
<dbReference type="InterPro" id="IPR007111">
    <property type="entry name" value="NACHT_NTPase"/>
</dbReference>